<dbReference type="InterPro" id="IPR000421">
    <property type="entry name" value="FA58C"/>
</dbReference>
<dbReference type="AlphaFoldDB" id="A0AA86Q4D8"/>
<dbReference type="SUPFAM" id="SSF49785">
    <property type="entry name" value="Galactose-binding domain-like"/>
    <property type="match status" value="1"/>
</dbReference>
<name>A0AA86Q4D8_9EUKA</name>
<protein>
    <submittedName>
        <fullName evidence="2">Discoidin domain-containing protein</fullName>
    </submittedName>
    <submittedName>
        <fullName evidence="3">Discoidin_domain-containing protein</fullName>
    </submittedName>
</protein>
<gene>
    <name evidence="2" type="ORF">HINF_LOCUS37133</name>
    <name evidence="3" type="ORF">HINF_LOCUS66842</name>
</gene>
<sequence>MNTVNPVTQQVNTQDSTQLVDIAQNKPAFASSIQSFGFDASKAVDGSNLTRWASTDFNTNTNPVTPQWICIDLESTFELTEIQLCWEDAFGKSYKLQISNETIMPTDESIWVDVYSTQNGNGHVENIKFGPIMARYVRMLGLERGRDMPNTQLCGYSLWKFGVYGVHQNSSPRMLYLDNQSYLAINNVKITTQAMSFDIWFMISKLLYLNYQLQFLKRMGYLLLSTKLLLQYNIMIYHSTSKLNQQMGLLQKTFGQIYLQCMMIIISCQLHQMESLSLNRKLIHCNCFNQIIQFIWDKI</sequence>
<feature type="domain" description="F5/8 type C" evidence="1">
    <location>
        <begin position="6"/>
        <end position="166"/>
    </location>
</feature>
<dbReference type="PROSITE" id="PS50022">
    <property type="entry name" value="FA58C_3"/>
    <property type="match status" value="1"/>
</dbReference>
<dbReference type="Proteomes" id="UP001642409">
    <property type="component" value="Unassembled WGS sequence"/>
</dbReference>
<evidence type="ECO:0000313" key="4">
    <source>
        <dbReference type="Proteomes" id="UP001642409"/>
    </source>
</evidence>
<evidence type="ECO:0000259" key="1">
    <source>
        <dbReference type="PROSITE" id="PS50022"/>
    </source>
</evidence>
<accession>A0AA86Q4D8</accession>
<keyword evidence="4" id="KW-1185">Reference proteome</keyword>
<reference evidence="2" key="1">
    <citation type="submission" date="2023-06" db="EMBL/GenBank/DDBJ databases">
        <authorList>
            <person name="Kurt Z."/>
        </authorList>
    </citation>
    <scope>NUCLEOTIDE SEQUENCE</scope>
</reference>
<dbReference type="EMBL" id="CATOUU010000799">
    <property type="protein sequence ID" value="CAI9949488.1"/>
    <property type="molecule type" value="Genomic_DNA"/>
</dbReference>
<evidence type="ECO:0000313" key="3">
    <source>
        <dbReference type="EMBL" id="CAL6093220.1"/>
    </source>
</evidence>
<comment type="caution">
    <text evidence="2">The sequence shown here is derived from an EMBL/GenBank/DDBJ whole genome shotgun (WGS) entry which is preliminary data.</text>
</comment>
<dbReference type="Pfam" id="PF22633">
    <property type="entry name" value="F5_F8_type_C_2"/>
    <property type="match status" value="1"/>
</dbReference>
<dbReference type="EMBL" id="CAXDID020000455">
    <property type="protein sequence ID" value="CAL6093220.1"/>
    <property type="molecule type" value="Genomic_DNA"/>
</dbReference>
<proteinExistence type="predicted"/>
<evidence type="ECO:0000313" key="2">
    <source>
        <dbReference type="EMBL" id="CAI9949488.1"/>
    </source>
</evidence>
<dbReference type="InterPro" id="IPR008979">
    <property type="entry name" value="Galactose-bd-like_sf"/>
</dbReference>
<organism evidence="2">
    <name type="scientific">Hexamita inflata</name>
    <dbReference type="NCBI Taxonomy" id="28002"/>
    <lineage>
        <taxon>Eukaryota</taxon>
        <taxon>Metamonada</taxon>
        <taxon>Diplomonadida</taxon>
        <taxon>Hexamitidae</taxon>
        <taxon>Hexamitinae</taxon>
        <taxon>Hexamita</taxon>
    </lineage>
</organism>
<dbReference type="Gene3D" id="2.60.120.260">
    <property type="entry name" value="Galactose-binding domain-like"/>
    <property type="match status" value="1"/>
</dbReference>
<reference evidence="3 4" key="2">
    <citation type="submission" date="2024-07" db="EMBL/GenBank/DDBJ databases">
        <authorList>
            <person name="Akdeniz Z."/>
        </authorList>
    </citation>
    <scope>NUCLEOTIDE SEQUENCE [LARGE SCALE GENOMIC DNA]</scope>
</reference>